<evidence type="ECO:0000313" key="3">
    <source>
        <dbReference type="EMBL" id="MBD7946025.1"/>
    </source>
</evidence>
<dbReference type="PROSITE" id="PS51257">
    <property type="entry name" value="PROKAR_LIPOPROTEIN"/>
    <property type="match status" value="1"/>
</dbReference>
<dbReference type="RefSeq" id="WP_144540700.1">
    <property type="nucleotide sequence ID" value="NZ_JACSQO010000012.1"/>
</dbReference>
<evidence type="ECO:0000259" key="2">
    <source>
        <dbReference type="Pfam" id="PF07007"/>
    </source>
</evidence>
<feature type="region of interest" description="Disordered" evidence="1">
    <location>
        <begin position="24"/>
        <end position="51"/>
    </location>
</feature>
<organism evidence="3 4">
    <name type="scientific">Psychrobacillus faecigallinarum</name>
    <dbReference type="NCBI Taxonomy" id="2762235"/>
    <lineage>
        <taxon>Bacteria</taxon>
        <taxon>Bacillati</taxon>
        <taxon>Bacillota</taxon>
        <taxon>Bacilli</taxon>
        <taxon>Bacillales</taxon>
        <taxon>Bacillaceae</taxon>
        <taxon>Psychrobacillus</taxon>
    </lineage>
</organism>
<protein>
    <submittedName>
        <fullName evidence="3">DUF1311 domain-containing protein</fullName>
    </submittedName>
</protein>
<evidence type="ECO:0000313" key="4">
    <source>
        <dbReference type="Proteomes" id="UP000640786"/>
    </source>
</evidence>
<dbReference type="PANTHER" id="PTHR39176:SF1">
    <property type="entry name" value="PERIPLASMIC PROTEIN"/>
    <property type="match status" value="1"/>
</dbReference>
<name>A0ABR8REA0_9BACI</name>
<dbReference type="Gene3D" id="1.20.1270.180">
    <property type="match status" value="1"/>
</dbReference>
<dbReference type="InterPro" id="IPR009739">
    <property type="entry name" value="LprI-like_N"/>
</dbReference>
<comment type="caution">
    <text evidence="3">The sequence shown here is derived from an EMBL/GenBank/DDBJ whole genome shotgun (WGS) entry which is preliminary data.</text>
</comment>
<proteinExistence type="predicted"/>
<gene>
    <name evidence="3" type="ORF">H9650_18125</name>
</gene>
<reference evidence="3 4" key="1">
    <citation type="submission" date="2020-08" db="EMBL/GenBank/DDBJ databases">
        <title>A Genomic Blueprint of the Chicken Gut Microbiome.</title>
        <authorList>
            <person name="Gilroy R."/>
            <person name="Ravi A."/>
            <person name="Getino M."/>
            <person name="Pursley I."/>
            <person name="Horton D.L."/>
            <person name="Alikhan N.-F."/>
            <person name="Baker D."/>
            <person name="Gharbi K."/>
            <person name="Hall N."/>
            <person name="Watson M."/>
            <person name="Adriaenssens E.M."/>
            <person name="Foster-Nyarko E."/>
            <person name="Jarju S."/>
            <person name="Secka A."/>
            <person name="Antonio M."/>
            <person name="Oren A."/>
            <person name="Chaudhuri R."/>
            <person name="La Ragione R.M."/>
            <person name="Hildebrand F."/>
            <person name="Pallen M.J."/>
        </authorList>
    </citation>
    <scope>NUCLEOTIDE SEQUENCE [LARGE SCALE GENOMIC DNA]</scope>
    <source>
        <strain evidence="3 4">Sa2BUA9</strain>
    </source>
</reference>
<evidence type="ECO:0000256" key="1">
    <source>
        <dbReference type="SAM" id="MobiDB-lite"/>
    </source>
</evidence>
<dbReference type="PANTHER" id="PTHR39176">
    <property type="entry name" value="PERIPLASMIC PROTEIN-RELATED"/>
    <property type="match status" value="1"/>
</dbReference>
<sequence length="167" mass="19196">MKKILMLLLPFVWIVGCSSSSEKDINETNVAPAQEVSEDTEETASDPSGTKETYLNKLNEIEVSLKEFDKVYESGTQTDMNQAKSETFKRWDEALNEIYGVLKEQLSESEMEDLKIEQRDWIKQRDKIAEEKSKEAEGGTLEPFLYSSALADLTKERCYELVNNYMK</sequence>
<feature type="domain" description="Lysozyme inhibitor LprI-like N-terminal" evidence="2">
    <location>
        <begin position="74"/>
        <end position="161"/>
    </location>
</feature>
<keyword evidence="4" id="KW-1185">Reference proteome</keyword>
<dbReference type="EMBL" id="JACSQO010000012">
    <property type="protein sequence ID" value="MBD7946025.1"/>
    <property type="molecule type" value="Genomic_DNA"/>
</dbReference>
<dbReference type="Proteomes" id="UP000640786">
    <property type="component" value="Unassembled WGS sequence"/>
</dbReference>
<accession>A0ABR8REA0</accession>
<dbReference type="Pfam" id="PF07007">
    <property type="entry name" value="LprI"/>
    <property type="match status" value="1"/>
</dbReference>